<comment type="caution">
    <text evidence="2">The sequence shown here is derived from an EMBL/GenBank/DDBJ whole genome shotgun (WGS) entry which is preliminary data.</text>
</comment>
<dbReference type="Proteomes" id="UP001050808">
    <property type="component" value="Unassembled WGS sequence"/>
</dbReference>
<reference evidence="2" key="1">
    <citation type="submission" date="2024-05" db="EMBL/GenBank/DDBJ databases">
        <title>Whole genome shotgun sequence of Streptomyces violascens NBRC 12920.</title>
        <authorList>
            <person name="Komaki H."/>
            <person name="Tamura T."/>
        </authorList>
    </citation>
    <scope>NUCLEOTIDE SEQUENCE</scope>
    <source>
        <strain evidence="2">NBRC 12920</strain>
    </source>
</reference>
<gene>
    <name evidence="2" type="ORF">Sviol_45420</name>
</gene>
<keyword evidence="3" id="KW-1185">Reference proteome</keyword>
<protein>
    <submittedName>
        <fullName evidence="2">Uncharacterized protein</fullName>
    </submittedName>
</protein>
<evidence type="ECO:0000256" key="1">
    <source>
        <dbReference type="SAM" id="MobiDB-lite"/>
    </source>
</evidence>
<evidence type="ECO:0000313" key="2">
    <source>
        <dbReference type="EMBL" id="GHI40134.1"/>
    </source>
</evidence>
<accession>A0ABQ3QS93</accession>
<dbReference type="EMBL" id="BNDY01000017">
    <property type="protein sequence ID" value="GHI40134.1"/>
    <property type="molecule type" value="Genomic_DNA"/>
</dbReference>
<feature type="region of interest" description="Disordered" evidence="1">
    <location>
        <begin position="53"/>
        <end position="76"/>
    </location>
</feature>
<organism evidence="2 3">
    <name type="scientific">Streptomyces violascens</name>
    <dbReference type="NCBI Taxonomy" id="67381"/>
    <lineage>
        <taxon>Bacteria</taxon>
        <taxon>Bacillati</taxon>
        <taxon>Actinomycetota</taxon>
        <taxon>Actinomycetes</taxon>
        <taxon>Kitasatosporales</taxon>
        <taxon>Streptomycetaceae</taxon>
        <taxon>Streptomyces</taxon>
    </lineage>
</organism>
<sequence length="76" mass="8607">MDRPRLESVKHTAYAWFGPQDLPRLKENRAAGEFLIHDLIATALRDGFCSVRRSAPEHQPPHSQSLRLLRRSTSGG</sequence>
<name>A0ABQ3QS93_9ACTN</name>
<proteinExistence type="predicted"/>
<evidence type="ECO:0000313" key="3">
    <source>
        <dbReference type="Proteomes" id="UP001050808"/>
    </source>
</evidence>